<evidence type="ECO:0000256" key="4">
    <source>
        <dbReference type="ARBA" id="ARBA00022737"/>
    </source>
</evidence>
<sequence length="226" mass="24753">MACFRPPYWLTLLTILVSLTWSPAIADEKDPARLIKFKSSLSNVGELSNWNDTVPPCNGLKENWKGVICDNNGNVFGLLLENMGLSGTIDTDTLAEITSIRTLSFTNNSFEGSIPNLEKMLPLRGVFLSYNKFSGEIGSDAFSGMSSLRKVELGNNNFTGKIPTSLTQLPVLVDLELQNNEFEGEIPDFEQKDLTVNFANNKLGGSIPNGLSNQDPKSFAGMSKYS</sequence>
<name>A0AA36E7B6_LACSI</name>
<dbReference type="InterPro" id="IPR013210">
    <property type="entry name" value="LRR_N_plant-typ"/>
</dbReference>
<feature type="chain" id="PRO_5041326381" description="Leucine-rich repeat-containing N-terminal plant-type domain-containing protein" evidence="7">
    <location>
        <begin position="27"/>
        <end position="226"/>
    </location>
</feature>
<feature type="signal peptide" evidence="7">
    <location>
        <begin position="1"/>
        <end position="26"/>
    </location>
</feature>
<comment type="subcellular location">
    <subcellularLocation>
        <location evidence="1">Membrane</location>
    </subcellularLocation>
</comment>
<organism evidence="9 10">
    <name type="scientific">Lactuca saligna</name>
    <name type="common">Willowleaf lettuce</name>
    <dbReference type="NCBI Taxonomy" id="75948"/>
    <lineage>
        <taxon>Eukaryota</taxon>
        <taxon>Viridiplantae</taxon>
        <taxon>Streptophyta</taxon>
        <taxon>Embryophyta</taxon>
        <taxon>Tracheophyta</taxon>
        <taxon>Spermatophyta</taxon>
        <taxon>Magnoliopsida</taxon>
        <taxon>eudicotyledons</taxon>
        <taxon>Gunneridae</taxon>
        <taxon>Pentapetalae</taxon>
        <taxon>asterids</taxon>
        <taxon>campanulids</taxon>
        <taxon>Asterales</taxon>
        <taxon>Asteraceae</taxon>
        <taxon>Cichorioideae</taxon>
        <taxon>Cichorieae</taxon>
        <taxon>Lactucinae</taxon>
        <taxon>Lactuca</taxon>
    </lineage>
</organism>
<keyword evidence="5" id="KW-0472">Membrane</keyword>
<evidence type="ECO:0000256" key="6">
    <source>
        <dbReference type="SAM" id="MobiDB-lite"/>
    </source>
</evidence>
<evidence type="ECO:0000313" key="10">
    <source>
        <dbReference type="Proteomes" id="UP001177003"/>
    </source>
</evidence>
<evidence type="ECO:0000256" key="1">
    <source>
        <dbReference type="ARBA" id="ARBA00004370"/>
    </source>
</evidence>
<dbReference type="InterPro" id="IPR046959">
    <property type="entry name" value="PRK1-6/SRF4-like"/>
</dbReference>
<dbReference type="AlphaFoldDB" id="A0AA36E7B6"/>
<evidence type="ECO:0000259" key="8">
    <source>
        <dbReference type="Pfam" id="PF08263"/>
    </source>
</evidence>
<dbReference type="FunFam" id="3.80.10.10:FF:000400">
    <property type="entry name" value="Nuclear pore complex protein NUP107"/>
    <property type="match status" value="1"/>
</dbReference>
<gene>
    <name evidence="9" type="ORF">LSALG_LOCUS24406</name>
</gene>
<keyword evidence="3 7" id="KW-0732">Signal</keyword>
<dbReference type="Gene3D" id="3.80.10.10">
    <property type="entry name" value="Ribonuclease Inhibitor"/>
    <property type="match status" value="1"/>
</dbReference>
<dbReference type="InterPro" id="IPR032675">
    <property type="entry name" value="LRR_dom_sf"/>
</dbReference>
<evidence type="ECO:0000256" key="2">
    <source>
        <dbReference type="ARBA" id="ARBA00022614"/>
    </source>
</evidence>
<keyword evidence="10" id="KW-1185">Reference proteome</keyword>
<dbReference type="EMBL" id="OX465081">
    <property type="protein sequence ID" value="CAI9284907.1"/>
    <property type="molecule type" value="Genomic_DNA"/>
</dbReference>
<dbReference type="Pfam" id="PF08263">
    <property type="entry name" value="LRRNT_2"/>
    <property type="match status" value="1"/>
</dbReference>
<protein>
    <recommendedName>
        <fullName evidence="8">Leucine-rich repeat-containing N-terminal plant-type domain-containing protein</fullName>
    </recommendedName>
</protein>
<dbReference type="InterPro" id="IPR001611">
    <property type="entry name" value="Leu-rich_rpt"/>
</dbReference>
<evidence type="ECO:0000256" key="7">
    <source>
        <dbReference type="SAM" id="SignalP"/>
    </source>
</evidence>
<dbReference type="Pfam" id="PF13855">
    <property type="entry name" value="LRR_8"/>
    <property type="match status" value="1"/>
</dbReference>
<evidence type="ECO:0000256" key="5">
    <source>
        <dbReference type="ARBA" id="ARBA00023136"/>
    </source>
</evidence>
<feature type="domain" description="Leucine-rich repeat-containing N-terminal plant-type" evidence="8">
    <location>
        <begin position="29"/>
        <end position="70"/>
    </location>
</feature>
<dbReference type="GO" id="GO:0016020">
    <property type="term" value="C:membrane"/>
    <property type="evidence" value="ECO:0007669"/>
    <property type="project" value="UniProtKB-SubCell"/>
</dbReference>
<dbReference type="Proteomes" id="UP001177003">
    <property type="component" value="Chromosome 5"/>
</dbReference>
<keyword evidence="2" id="KW-0433">Leucine-rich repeat</keyword>
<keyword evidence="4" id="KW-0677">Repeat</keyword>
<evidence type="ECO:0000313" key="9">
    <source>
        <dbReference type="EMBL" id="CAI9284907.1"/>
    </source>
</evidence>
<reference evidence="9" key="1">
    <citation type="submission" date="2023-04" db="EMBL/GenBank/DDBJ databases">
        <authorList>
            <person name="Vijverberg K."/>
            <person name="Xiong W."/>
            <person name="Schranz E."/>
        </authorList>
    </citation>
    <scope>NUCLEOTIDE SEQUENCE</scope>
</reference>
<feature type="region of interest" description="Disordered" evidence="6">
    <location>
        <begin position="205"/>
        <end position="226"/>
    </location>
</feature>
<proteinExistence type="predicted"/>
<dbReference type="PANTHER" id="PTHR48007:SF80">
    <property type="entry name" value="LEUCINE-RICH REPEAT-CONTAINING, PLANT-TYPE, LEUCINE-RICH REPEAT DOMAIN SUPERFAMILY"/>
    <property type="match status" value="1"/>
</dbReference>
<accession>A0AA36E7B6</accession>
<dbReference type="SUPFAM" id="SSF52058">
    <property type="entry name" value="L domain-like"/>
    <property type="match status" value="1"/>
</dbReference>
<evidence type="ECO:0000256" key="3">
    <source>
        <dbReference type="ARBA" id="ARBA00022729"/>
    </source>
</evidence>
<dbReference type="PANTHER" id="PTHR48007">
    <property type="entry name" value="LEUCINE-RICH REPEAT RECEPTOR-LIKE PROTEIN KINASE PXC1"/>
    <property type="match status" value="1"/>
</dbReference>